<feature type="compositionally biased region" description="Low complexity" evidence="2">
    <location>
        <begin position="206"/>
        <end position="217"/>
    </location>
</feature>
<protein>
    <submittedName>
        <fullName evidence="3">Uncharacterized protein</fullName>
    </submittedName>
</protein>
<dbReference type="PANTHER" id="PTHR20916">
    <property type="entry name" value="CYSTEINE AND GLYCINE-RICH PROTEIN 2 BINDING PROTEIN"/>
    <property type="match status" value="1"/>
</dbReference>
<gene>
    <name evidence="3" type="ORF">RFI_25887</name>
</gene>
<dbReference type="GO" id="GO:0004402">
    <property type="term" value="F:histone acetyltransferase activity"/>
    <property type="evidence" value="ECO:0007669"/>
    <property type="project" value="TreeGrafter"/>
</dbReference>
<feature type="compositionally biased region" description="Basic and acidic residues" evidence="2">
    <location>
        <begin position="307"/>
        <end position="324"/>
    </location>
</feature>
<dbReference type="EMBL" id="ASPP01022423">
    <property type="protein sequence ID" value="ETO11488.1"/>
    <property type="molecule type" value="Genomic_DNA"/>
</dbReference>
<evidence type="ECO:0000313" key="4">
    <source>
        <dbReference type="Proteomes" id="UP000023152"/>
    </source>
</evidence>
<evidence type="ECO:0000256" key="2">
    <source>
        <dbReference type="SAM" id="MobiDB-lite"/>
    </source>
</evidence>
<keyword evidence="4" id="KW-1185">Reference proteome</keyword>
<accession>X6MBV3</accession>
<dbReference type="PANTHER" id="PTHR20916:SF26">
    <property type="entry name" value="CYSTEINE-RICH PROTEIN 2-BINDING PROTEIN"/>
    <property type="match status" value="1"/>
</dbReference>
<sequence>MDDNLFHEFKRTESMGTEDMDINNNNNNNNINANASVHNTRPSLQRQRSFSMEVLKTQLESSHRIIQDKLNQVLEDFTNNGLIDRLKVMLNQELDGLRTHMSDVDADQIQSMLDSLSHDLELRIQQYMSDQSTLAQSMRHAMEQLRISHERDVQSRDQQHNPPRFDVDDLKMFVETTLTNQLTALQIALEKEVSQVLVHSQRQNHNDNNNNNNNNNANKDDNAVIEQMLINMKQDITEGVTKQLKELLALRRDQDAQDAGHDRGDHAHAPDTDTIMGAFRKELMPEIVALFEQMLHDSSNSNNSNTSDRDARQSHDEYKYNEREGELRLYNEQLRAKVLALEKEKTDMEQYMKDCAKSKVTAMVKLQNIIDHLKLDNQLLQEELTRYHAVHANHRSADPRALSPISAHSFSGFVGSVLGTVNSTWSHVTQSQNLST</sequence>
<name>X6MBV3_RETFI</name>
<dbReference type="AlphaFoldDB" id="X6MBV3"/>
<feature type="coiled-coil region" evidence="1">
    <location>
        <begin position="331"/>
        <end position="383"/>
    </location>
</feature>
<keyword evidence="1" id="KW-0175">Coiled coil</keyword>
<dbReference type="Proteomes" id="UP000023152">
    <property type="component" value="Unassembled WGS sequence"/>
</dbReference>
<proteinExistence type="predicted"/>
<feature type="region of interest" description="Disordered" evidence="2">
    <location>
        <begin position="198"/>
        <end position="219"/>
    </location>
</feature>
<evidence type="ECO:0000313" key="3">
    <source>
        <dbReference type="EMBL" id="ETO11488.1"/>
    </source>
</evidence>
<feature type="region of interest" description="Disordered" evidence="2">
    <location>
        <begin position="298"/>
        <end position="324"/>
    </location>
</feature>
<comment type="caution">
    <text evidence="3">The sequence shown here is derived from an EMBL/GenBank/DDBJ whole genome shotgun (WGS) entry which is preliminary data.</text>
</comment>
<reference evidence="3 4" key="1">
    <citation type="journal article" date="2013" name="Curr. Biol.">
        <title>The Genome of the Foraminiferan Reticulomyxa filosa.</title>
        <authorList>
            <person name="Glockner G."/>
            <person name="Hulsmann N."/>
            <person name="Schleicher M."/>
            <person name="Noegel A.A."/>
            <person name="Eichinger L."/>
            <person name="Gallinger C."/>
            <person name="Pawlowski J."/>
            <person name="Sierra R."/>
            <person name="Euteneuer U."/>
            <person name="Pillet L."/>
            <person name="Moustafa A."/>
            <person name="Platzer M."/>
            <person name="Groth M."/>
            <person name="Szafranski K."/>
            <person name="Schliwa M."/>
        </authorList>
    </citation>
    <scope>NUCLEOTIDE SEQUENCE [LARGE SCALE GENOMIC DNA]</scope>
</reference>
<organism evidence="3 4">
    <name type="scientific">Reticulomyxa filosa</name>
    <dbReference type="NCBI Taxonomy" id="46433"/>
    <lineage>
        <taxon>Eukaryota</taxon>
        <taxon>Sar</taxon>
        <taxon>Rhizaria</taxon>
        <taxon>Retaria</taxon>
        <taxon>Foraminifera</taxon>
        <taxon>Monothalamids</taxon>
        <taxon>Reticulomyxidae</taxon>
        <taxon>Reticulomyxa</taxon>
    </lineage>
</organism>
<evidence type="ECO:0000256" key="1">
    <source>
        <dbReference type="SAM" id="Coils"/>
    </source>
</evidence>